<organism evidence="1 2">
    <name type="scientific">Paraglaciecola agarilytica NO2</name>
    <dbReference type="NCBI Taxonomy" id="1125747"/>
    <lineage>
        <taxon>Bacteria</taxon>
        <taxon>Pseudomonadati</taxon>
        <taxon>Pseudomonadota</taxon>
        <taxon>Gammaproteobacteria</taxon>
        <taxon>Alteromonadales</taxon>
        <taxon>Alteromonadaceae</taxon>
        <taxon>Paraglaciecola</taxon>
    </lineage>
</organism>
<comment type="caution">
    <text evidence="1">The sequence shown here is derived from an EMBL/GenBank/DDBJ whole genome shotgun (WGS) entry which is preliminary data.</text>
</comment>
<reference evidence="1 2" key="1">
    <citation type="journal article" date="2014" name="Environ. Microbiol.">
        <title>Comparative genomics of the marine bacterial genus Glaciecola reveals the high degree of genomic diversity and genomic characteristic for cold adaptation.</title>
        <authorList>
            <person name="Qin Q.L."/>
            <person name="Xie B.B."/>
            <person name="Yu Y."/>
            <person name="Shu Y.L."/>
            <person name="Rong J.C."/>
            <person name="Zhang Y.J."/>
            <person name="Zhao D.L."/>
            <person name="Chen X.L."/>
            <person name="Zhang X.Y."/>
            <person name="Chen B."/>
            <person name="Zhou B.C."/>
            <person name="Zhang Y.Z."/>
        </authorList>
    </citation>
    <scope>NUCLEOTIDE SEQUENCE [LARGE SCALE GENOMIC DNA]</scope>
    <source>
        <strain evidence="1 2">NO2</strain>
    </source>
</reference>
<accession>A0ABQ0IBT5</accession>
<keyword evidence="2" id="KW-1185">Reference proteome</keyword>
<evidence type="ECO:0000313" key="2">
    <source>
        <dbReference type="Proteomes" id="UP000008372"/>
    </source>
</evidence>
<protein>
    <submittedName>
        <fullName evidence="1">Uncharacterized protein</fullName>
    </submittedName>
</protein>
<evidence type="ECO:0000313" key="1">
    <source>
        <dbReference type="EMBL" id="GAC06509.1"/>
    </source>
</evidence>
<sequence length="45" mass="4962">MLSKSEIIKLNGASAQHSPRLLFPLSLHDQPISVVTLRAFIDEST</sequence>
<gene>
    <name evidence="1" type="ORF">GAGA_3676</name>
</gene>
<name>A0ABQ0IBT5_9ALTE</name>
<proteinExistence type="predicted"/>
<dbReference type="EMBL" id="BAEK01000068">
    <property type="protein sequence ID" value="GAC06509.1"/>
    <property type="molecule type" value="Genomic_DNA"/>
</dbReference>
<dbReference type="Proteomes" id="UP000008372">
    <property type="component" value="Unassembled WGS sequence"/>
</dbReference>